<feature type="transmembrane region" description="Helical" evidence="1">
    <location>
        <begin position="211"/>
        <end position="236"/>
    </location>
</feature>
<feature type="transmembrane region" description="Helical" evidence="1">
    <location>
        <begin position="95"/>
        <end position="112"/>
    </location>
</feature>
<reference evidence="2 3" key="1">
    <citation type="submission" date="2019-04" db="EMBL/GenBank/DDBJ databases">
        <title>Genome sequence of strain 7209-2.</title>
        <authorList>
            <person name="Gao J."/>
            <person name="Sun J."/>
        </authorList>
    </citation>
    <scope>NUCLEOTIDE SEQUENCE [LARGE SCALE GENOMIC DNA]</scope>
    <source>
        <strain evidence="2 3">7209-2</strain>
    </source>
</reference>
<feature type="transmembrane region" description="Helical" evidence="1">
    <location>
        <begin position="179"/>
        <end position="199"/>
    </location>
</feature>
<evidence type="ECO:0000313" key="3">
    <source>
        <dbReference type="Proteomes" id="UP000309667"/>
    </source>
</evidence>
<dbReference type="Proteomes" id="UP000309667">
    <property type="component" value="Unassembled WGS sequence"/>
</dbReference>
<keyword evidence="1" id="KW-0472">Membrane</keyword>
<dbReference type="EMBL" id="STGT01000004">
    <property type="protein sequence ID" value="THV12564.1"/>
    <property type="molecule type" value="Genomic_DNA"/>
</dbReference>
<comment type="caution">
    <text evidence="2">The sequence shown here is derived from an EMBL/GenBank/DDBJ whole genome shotgun (WGS) entry which is preliminary data.</text>
</comment>
<feature type="transmembrane region" description="Helical" evidence="1">
    <location>
        <begin position="308"/>
        <end position="331"/>
    </location>
</feature>
<feature type="transmembrane region" description="Helical" evidence="1">
    <location>
        <begin position="275"/>
        <end position="296"/>
    </location>
</feature>
<evidence type="ECO:0000313" key="2">
    <source>
        <dbReference type="EMBL" id="THV12564.1"/>
    </source>
</evidence>
<feature type="transmembrane region" description="Helical" evidence="1">
    <location>
        <begin position="248"/>
        <end position="269"/>
    </location>
</feature>
<feature type="transmembrane region" description="Helical" evidence="1">
    <location>
        <begin position="403"/>
        <end position="426"/>
    </location>
</feature>
<keyword evidence="1" id="KW-1133">Transmembrane helix</keyword>
<protein>
    <submittedName>
        <fullName evidence="2">NnrS family protein</fullName>
    </submittedName>
</protein>
<name>A0ABY2QSH2_9HYPH</name>
<organism evidence="2 3">
    <name type="scientific">Rhizobium rhizophilum</name>
    <dbReference type="NCBI Taxonomy" id="1850373"/>
    <lineage>
        <taxon>Bacteria</taxon>
        <taxon>Pseudomonadati</taxon>
        <taxon>Pseudomonadota</taxon>
        <taxon>Alphaproteobacteria</taxon>
        <taxon>Hyphomicrobiales</taxon>
        <taxon>Rhizobiaceae</taxon>
        <taxon>Rhizobium/Agrobacterium group</taxon>
        <taxon>Rhizobium</taxon>
    </lineage>
</organism>
<feature type="transmembrane region" description="Helical" evidence="1">
    <location>
        <begin position="55"/>
        <end position="75"/>
    </location>
</feature>
<sequence>MGSPRLFFRFPSSSGPRPIFLCSGRRHRSIRKGADMTKLSGPSVPQRLLSGGFRLFFPGSALVAALSIAIWVPWFLGFMHVPTLLPPVAWHQHELLFGFVPAVIAGFLLTAVPNWTGRPGLKGMPLLALFLFWVAGRLAISLSEWRGMLGATLVALTFLPVLAIFVLKELIAASNHRNYKIVAVIVLLSAAQVLFHFEIERYGRVEMADRLALSAILILISLVAGRIIPAFTGNWLKANNPGRMPENFARFDLGVMILGGLSLAMWIAVGGGLESLSFPTGVLMIVAGVTHLVRQARWCPERTLSEPLVMILHVGYLFIPLGFFLTGLSMVVDHSGFASAGIHAWTTGGVGVVTLAVMTRATRGHTGQALTSPHTTTWLIYAPIILSALLRILVAIWPQHTMLLLPIAGLAWIVAFLGYVVFYMPLIARKG</sequence>
<feature type="transmembrane region" description="Helical" evidence="1">
    <location>
        <begin position="337"/>
        <end position="357"/>
    </location>
</feature>
<proteinExistence type="predicted"/>
<keyword evidence="3" id="KW-1185">Reference proteome</keyword>
<gene>
    <name evidence="2" type="ORF">E9677_17590</name>
</gene>
<feature type="transmembrane region" description="Helical" evidence="1">
    <location>
        <begin position="148"/>
        <end position="167"/>
    </location>
</feature>
<feature type="transmembrane region" description="Helical" evidence="1">
    <location>
        <begin position="378"/>
        <end position="397"/>
    </location>
</feature>
<dbReference type="InterPro" id="IPR010266">
    <property type="entry name" value="NnrS"/>
</dbReference>
<evidence type="ECO:0000256" key="1">
    <source>
        <dbReference type="SAM" id="Phobius"/>
    </source>
</evidence>
<accession>A0ABY2QSH2</accession>
<dbReference type="Pfam" id="PF05940">
    <property type="entry name" value="NnrS"/>
    <property type="match status" value="1"/>
</dbReference>
<feature type="transmembrane region" description="Helical" evidence="1">
    <location>
        <begin position="124"/>
        <end position="142"/>
    </location>
</feature>
<keyword evidence="1" id="KW-0812">Transmembrane</keyword>